<evidence type="ECO:0000313" key="2">
    <source>
        <dbReference type="Proteomes" id="UP000772434"/>
    </source>
</evidence>
<organism evidence="1 2">
    <name type="scientific">Rhodocollybia butyracea</name>
    <dbReference type="NCBI Taxonomy" id="206335"/>
    <lineage>
        <taxon>Eukaryota</taxon>
        <taxon>Fungi</taxon>
        <taxon>Dikarya</taxon>
        <taxon>Basidiomycota</taxon>
        <taxon>Agaricomycotina</taxon>
        <taxon>Agaricomycetes</taxon>
        <taxon>Agaricomycetidae</taxon>
        <taxon>Agaricales</taxon>
        <taxon>Marasmiineae</taxon>
        <taxon>Omphalotaceae</taxon>
        <taxon>Rhodocollybia</taxon>
    </lineage>
</organism>
<dbReference type="OrthoDB" id="3071718at2759"/>
<keyword evidence="2" id="KW-1185">Reference proteome</keyword>
<proteinExistence type="predicted"/>
<dbReference type="Proteomes" id="UP000772434">
    <property type="component" value="Unassembled WGS sequence"/>
</dbReference>
<reference evidence="1" key="1">
    <citation type="submission" date="2020-11" db="EMBL/GenBank/DDBJ databases">
        <authorList>
            <consortium name="DOE Joint Genome Institute"/>
            <person name="Ahrendt S."/>
            <person name="Riley R."/>
            <person name="Andreopoulos W."/>
            <person name="Labutti K."/>
            <person name="Pangilinan J."/>
            <person name="Ruiz-Duenas F.J."/>
            <person name="Barrasa J.M."/>
            <person name="Sanchez-Garcia M."/>
            <person name="Camarero S."/>
            <person name="Miyauchi S."/>
            <person name="Serrano A."/>
            <person name="Linde D."/>
            <person name="Babiker R."/>
            <person name="Drula E."/>
            <person name="Ayuso-Fernandez I."/>
            <person name="Pacheco R."/>
            <person name="Padilla G."/>
            <person name="Ferreira P."/>
            <person name="Barriuso J."/>
            <person name="Kellner H."/>
            <person name="Castanera R."/>
            <person name="Alfaro M."/>
            <person name="Ramirez L."/>
            <person name="Pisabarro A.G."/>
            <person name="Kuo A."/>
            <person name="Tritt A."/>
            <person name="Lipzen A."/>
            <person name="He G."/>
            <person name="Yan M."/>
            <person name="Ng V."/>
            <person name="Cullen D."/>
            <person name="Martin F."/>
            <person name="Rosso M.-N."/>
            <person name="Henrissat B."/>
            <person name="Hibbett D."/>
            <person name="Martinez A.T."/>
            <person name="Grigoriev I.V."/>
        </authorList>
    </citation>
    <scope>NUCLEOTIDE SEQUENCE</scope>
    <source>
        <strain evidence="1">AH 40177</strain>
    </source>
</reference>
<dbReference type="AlphaFoldDB" id="A0A9P5U1T8"/>
<protein>
    <submittedName>
        <fullName evidence="1">Uncharacterized protein</fullName>
    </submittedName>
</protein>
<dbReference type="EMBL" id="JADNRY010000161">
    <property type="protein sequence ID" value="KAF9062807.1"/>
    <property type="molecule type" value="Genomic_DNA"/>
</dbReference>
<gene>
    <name evidence="1" type="ORF">BDP27DRAFT_1368518</name>
</gene>
<evidence type="ECO:0000313" key="1">
    <source>
        <dbReference type="EMBL" id="KAF9062807.1"/>
    </source>
</evidence>
<sequence length="299" mass="34034">MATTSPHHVESIPPPNIDCTRPLPTEVDQLLAAIRALSAYLSQIPSFQSRYDLVKVHWPKVSLWIVALLRTMDHYKDPSRIVNKIVLDTWGQFIVVIYDFLDITIGNSSPSENRHFTIQLERTPGIIEVLAQTWVSALIIPWEAPVLEAIVDVFARFFVNVYEKRPHLEDLPQVVTDVCPSPSGFSLFEVWIKASHEFSDWSSASHRQKLIGLEETDGLGGDRSAWRRRMGENGIREYNVRLMVDCILTATRNVRNIIAKAVKGVEKRLDKIYHTAQNTSFHRGIHVVIRKEPKKPLGA</sequence>
<comment type="caution">
    <text evidence="1">The sequence shown here is derived from an EMBL/GenBank/DDBJ whole genome shotgun (WGS) entry which is preliminary data.</text>
</comment>
<accession>A0A9P5U1T8</accession>
<name>A0A9P5U1T8_9AGAR</name>